<keyword evidence="2 4" id="KW-0521">NADP</keyword>
<keyword evidence="5" id="KW-0812">Transmembrane</keyword>
<dbReference type="GO" id="GO:0015940">
    <property type="term" value="P:pantothenate biosynthetic process"/>
    <property type="evidence" value="ECO:0007669"/>
    <property type="project" value="UniProtKB-UniPathway"/>
</dbReference>
<dbReference type="OrthoDB" id="4186253at2"/>
<comment type="similarity">
    <text evidence="1 4">Belongs to the ketopantoate reductase family.</text>
</comment>
<proteinExistence type="inferred from homology"/>
<dbReference type="Proteomes" id="UP000077381">
    <property type="component" value="Unassembled WGS sequence"/>
</dbReference>
<dbReference type="PATRIC" id="fig|1716141.3.peg.2103"/>
<gene>
    <name evidence="8" type="primary">panE</name>
    <name evidence="8" type="ORF">STSP_20060</name>
</gene>
<dbReference type="InterPro" id="IPR008927">
    <property type="entry name" value="6-PGluconate_DH-like_C_sf"/>
</dbReference>
<dbReference type="AlphaFoldDB" id="A0A177HUB8"/>
<dbReference type="EMBL" id="LOHS01000061">
    <property type="protein sequence ID" value="OAH14495.1"/>
    <property type="molecule type" value="Genomic_DNA"/>
</dbReference>
<protein>
    <recommendedName>
        <fullName evidence="4">2-dehydropantoate 2-reductase</fullName>
        <ecNumber evidence="4">1.1.1.169</ecNumber>
    </recommendedName>
    <alternativeName>
        <fullName evidence="4">Ketopantoate reductase</fullName>
    </alternativeName>
</protein>
<evidence type="ECO:0000256" key="2">
    <source>
        <dbReference type="ARBA" id="ARBA00022857"/>
    </source>
</evidence>
<dbReference type="PANTHER" id="PTHR21708">
    <property type="entry name" value="PROBABLE 2-DEHYDROPANTOATE 2-REDUCTASE"/>
    <property type="match status" value="1"/>
</dbReference>
<accession>A0A177HUB8</accession>
<dbReference type="InterPro" id="IPR013332">
    <property type="entry name" value="KPR_N"/>
</dbReference>
<organism evidence="8 9">
    <name type="scientific">Streptomyces jeddahensis</name>
    <dbReference type="NCBI Taxonomy" id="1716141"/>
    <lineage>
        <taxon>Bacteria</taxon>
        <taxon>Bacillati</taxon>
        <taxon>Actinomycetota</taxon>
        <taxon>Actinomycetes</taxon>
        <taxon>Kitasatosporales</taxon>
        <taxon>Streptomycetaceae</taxon>
        <taxon>Streptomyces</taxon>
    </lineage>
</organism>
<dbReference type="GO" id="GO:0005737">
    <property type="term" value="C:cytoplasm"/>
    <property type="evidence" value="ECO:0007669"/>
    <property type="project" value="TreeGrafter"/>
</dbReference>
<dbReference type="UniPathway" id="UPA00028">
    <property type="reaction ID" value="UER00004"/>
</dbReference>
<dbReference type="InterPro" id="IPR036291">
    <property type="entry name" value="NAD(P)-bd_dom_sf"/>
</dbReference>
<feature type="transmembrane region" description="Helical" evidence="5">
    <location>
        <begin position="6"/>
        <end position="25"/>
    </location>
</feature>
<dbReference type="Pfam" id="PF08546">
    <property type="entry name" value="ApbA_C"/>
    <property type="match status" value="1"/>
</dbReference>
<dbReference type="Pfam" id="PF02558">
    <property type="entry name" value="ApbA"/>
    <property type="match status" value="1"/>
</dbReference>
<name>A0A177HUB8_9ACTN</name>
<dbReference type="NCBIfam" id="TIGR00745">
    <property type="entry name" value="apbA_panE"/>
    <property type="match status" value="1"/>
</dbReference>
<dbReference type="GO" id="GO:0008677">
    <property type="term" value="F:2-dehydropantoate 2-reductase activity"/>
    <property type="evidence" value="ECO:0007669"/>
    <property type="project" value="UniProtKB-EC"/>
</dbReference>
<comment type="caution">
    <text evidence="8">The sequence shown here is derived from an EMBL/GenBank/DDBJ whole genome shotgun (WGS) entry which is preliminary data.</text>
</comment>
<comment type="pathway">
    <text evidence="4">Cofactor biosynthesis; (R)-pantothenate biosynthesis; (R)-pantoate from 3-methyl-2-oxobutanoate: step 2/2.</text>
</comment>
<evidence type="ECO:0000313" key="8">
    <source>
        <dbReference type="EMBL" id="OAH14495.1"/>
    </source>
</evidence>
<dbReference type="InterPro" id="IPR013328">
    <property type="entry name" value="6PGD_dom2"/>
</dbReference>
<dbReference type="STRING" id="1716141.STSP_20060"/>
<evidence type="ECO:0000259" key="6">
    <source>
        <dbReference type="Pfam" id="PF02558"/>
    </source>
</evidence>
<dbReference type="InterPro" id="IPR003710">
    <property type="entry name" value="ApbA"/>
</dbReference>
<dbReference type="Gene3D" id="1.10.1040.10">
    <property type="entry name" value="N-(1-d-carboxylethyl)-l-norvaline Dehydrogenase, domain 2"/>
    <property type="match status" value="1"/>
</dbReference>
<reference evidence="8 9" key="1">
    <citation type="submission" date="2015-12" db="EMBL/GenBank/DDBJ databases">
        <title>Genome sequence of Streptomyces sp. G25.</title>
        <authorList>
            <person name="Poehlein A."/>
            <person name="Roettig A."/>
            <person name="Hiessl S."/>
            <person name="Hauschild P."/>
            <person name="Schauer J."/>
            <person name="Madkour M.H."/>
            <person name="Al-Ansari A.M."/>
            <person name="Almakishah N.H."/>
            <person name="Steinbuechel A."/>
            <person name="Daniel R."/>
        </authorList>
    </citation>
    <scope>NUCLEOTIDE SEQUENCE [LARGE SCALE GENOMIC DNA]</scope>
    <source>
        <strain evidence="9">G25(2015)</strain>
    </source>
</reference>
<evidence type="ECO:0000256" key="4">
    <source>
        <dbReference type="RuleBase" id="RU362068"/>
    </source>
</evidence>
<dbReference type="SUPFAM" id="SSF51735">
    <property type="entry name" value="NAD(P)-binding Rossmann-fold domains"/>
    <property type="match status" value="1"/>
</dbReference>
<evidence type="ECO:0000256" key="1">
    <source>
        <dbReference type="ARBA" id="ARBA00007870"/>
    </source>
</evidence>
<evidence type="ECO:0000256" key="5">
    <source>
        <dbReference type="SAM" id="Phobius"/>
    </source>
</evidence>
<evidence type="ECO:0000313" key="9">
    <source>
        <dbReference type="Proteomes" id="UP000077381"/>
    </source>
</evidence>
<comment type="catalytic activity">
    <reaction evidence="4">
        <text>(R)-pantoate + NADP(+) = 2-dehydropantoate + NADPH + H(+)</text>
        <dbReference type="Rhea" id="RHEA:16233"/>
        <dbReference type="ChEBI" id="CHEBI:11561"/>
        <dbReference type="ChEBI" id="CHEBI:15378"/>
        <dbReference type="ChEBI" id="CHEBI:15980"/>
        <dbReference type="ChEBI" id="CHEBI:57783"/>
        <dbReference type="ChEBI" id="CHEBI:58349"/>
        <dbReference type="EC" id="1.1.1.169"/>
    </reaction>
</comment>
<evidence type="ECO:0000259" key="7">
    <source>
        <dbReference type="Pfam" id="PF08546"/>
    </source>
</evidence>
<sequence length="298" mass="31439">MSTSRLTVAVLGPGGVGGLIGALLARAGHRVLCLAGQDTADALRRDGLTVRSGRYGQFTLPVEADTVLREPVDACLITVKATALAPALDRVDRDALGSGLVVPLLNGIEHLDLLRERYPAEQVAAATIRVEATRVAPGQIEHTSPFAAVELAGHTALRDRLDGFAEHLRGAGLDVTLRDDETAMLWDKLVFLAPFALLTTRHRTDIGGVRTEQRQELLTVIREITAVARATGAPADADAVLAFFDRAPATMKSSMQRDAEAGRSIELDAIAGAVLRTAEAHDLATPATARLVAELAGG</sequence>
<keyword evidence="3 4" id="KW-0560">Oxidoreductase</keyword>
<dbReference type="InterPro" id="IPR051402">
    <property type="entry name" value="KPR-Related"/>
</dbReference>
<keyword evidence="5" id="KW-0472">Membrane</keyword>
<keyword evidence="9" id="KW-1185">Reference proteome</keyword>
<evidence type="ECO:0000256" key="3">
    <source>
        <dbReference type="ARBA" id="ARBA00023002"/>
    </source>
</evidence>
<dbReference type="SUPFAM" id="SSF48179">
    <property type="entry name" value="6-phosphogluconate dehydrogenase C-terminal domain-like"/>
    <property type="match status" value="1"/>
</dbReference>
<dbReference type="InterPro" id="IPR013752">
    <property type="entry name" value="KPA_reductase"/>
</dbReference>
<dbReference type="PANTHER" id="PTHR21708:SF26">
    <property type="entry name" value="2-DEHYDROPANTOATE 2-REDUCTASE"/>
    <property type="match status" value="1"/>
</dbReference>
<keyword evidence="5" id="KW-1133">Transmembrane helix</keyword>
<comment type="function">
    <text evidence="4">Catalyzes the NADPH-dependent reduction of ketopantoate into pantoic acid.</text>
</comment>
<feature type="domain" description="Ketopantoate reductase N-terminal" evidence="6">
    <location>
        <begin position="8"/>
        <end position="145"/>
    </location>
</feature>
<keyword evidence="4" id="KW-0566">Pantothenate biosynthesis</keyword>
<dbReference type="EC" id="1.1.1.169" evidence="4"/>
<dbReference type="Gene3D" id="3.40.50.720">
    <property type="entry name" value="NAD(P)-binding Rossmann-like Domain"/>
    <property type="match status" value="1"/>
</dbReference>
<dbReference type="RefSeq" id="WP_067274866.1">
    <property type="nucleotide sequence ID" value="NZ_LOHS01000061.1"/>
</dbReference>
<feature type="domain" description="Ketopantoate reductase C-terminal" evidence="7">
    <location>
        <begin position="183"/>
        <end position="295"/>
    </location>
</feature>